<protein>
    <submittedName>
        <fullName evidence="1">Carboxypeptidase regulatory-like domain-containing protein</fullName>
    </submittedName>
</protein>
<dbReference type="SUPFAM" id="SSF49452">
    <property type="entry name" value="Starch-binding domain-like"/>
    <property type="match status" value="1"/>
</dbReference>
<dbReference type="Proteomes" id="UP001275440">
    <property type="component" value="Unassembled WGS sequence"/>
</dbReference>
<organism evidence="1 2">
    <name type="scientific">Rhodococcus zopfii</name>
    <dbReference type="NCBI Taxonomy" id="43772"/>
    <lineage>
        <taxon>Bacteria</taxon>
        <taxon>Bacillati</taxon>
        <taxon>Actinomycetota</taxon>
        <taxon>Actinomycetes</taxon>
        <taxon>Mycobacteriales</taxon>
        <taxon>Nocardiaceae</taxon>
        <taxon>Rhodococcus</taxon>
    </lineage>
</organism>
<accession>A0ABU3WWY3</accession>
<dbReference type="EMBL" id="WBMO01000005">
    <property type="protein sequence ID" value="MDV2478514.1"/>
    <property type="molecule type" value="Genomic_DNA"/>
</dbReference>
<proteinExistence type="predicted"/>
<reference evidence="1 2" key="1">
    <citation type="submission" date="2019-10" db="EMBL/GenBank/DDBJ databases">
        <title>Draft Genome Assembly of Rhodococcus zopfii DSM44189.</title>
        <authorList>
            <person name="Sutton J.M."/>
            <person name="Akob D.M."/>
            <person name="Bushman T.J."/>
        </authorList>
    </citation>
    <scope>NUCLEOTIDE SEQUENCE [LARGE SCALE GENOMIC DNA]</scope>
    <source>
        <strain evidence="1 2">DSM 44189</strain>
    </source>
</reference>
<evidence type="ECO:0000313" key="1">
    <source>
        <dbReference type="EMBL" id="MDV2478514.1"/>
    </source>
</evidence>
<dbReference type="RefSeq" id="WP_139281810.1">
    <property type="nucleotide sequence ID" value="NZ_JAHWLX010000084.1"/>
</dbReference>
<gene>
    <name evidence="1" type="ORF">F8M49_29505</name>
</gene>
<comment type="caution">
    <text evidence="1">The sequence shown here is derived from an EMBL/GenBank/DDBJ whole genome shotgun (WGS) entry which is preliminary data.</text>
</comment>
<sequence length="86" mass="8960">MIRGIVRCGSTPVPFARVVVVTGPGPMPEIAILSGPDGSFTVGTPYPGRYLLAVHADEHRPARIDVTLAEVSSVADVVAVLEPLPT</sequence>
<evidence type="ECO:0000313" key="2">
    <source>
        <dbReference type="Proteomes" id="UP001275440"/>
    </source>
</evidence>
<name>A0ABU3WWY3_9NOCA</name>
<dbReference type="InterPro" id="IPR013784">
    <property type="entry name" value="Carb-bd-like_fold"/>
</dbReference>
<keyword evidence="2" id="KW-1185">Reference proteome</keyword>